<gene>
    <name evidence="1" type="ORF">PAMC26577_12125</name>
</gene>
<protein>
    <submittedName>
        <fullName evidence="1">Uncharacterized protein</fullName>
    </submittedName>
</protein>
<evidence type="ECO:0000313" key="1">
    <source>
        <dbReference type="EMBL" id="OTP75906.1"/>
    </source>
</evidence>
<dbReference type="Proteomes" id="UP000195221">
    <property type="component" value="Unassembled WGS sequence"/>
</dbReference>
<organism evidence="1 2">
    <name type="scientific">Caballeronia sordidicola</name>
    <name type="common">Burkholderia sordidicola</name>
    <dbReference type="NCBI Taxonomy" id="196367"/>
    <lineage>
        <taxon>Bacteria</taxon>
        <taxon>Pseudomonadati</taxon>
        <taxon>Pseudomonadota</taxon>
        <taxon>Betaproteobacteria</taxon>
        <taxon>Burkholderiales</taxon>
        <taxon>Burkholderiaceae</taxon>
        <taxon>Caballeronia</taxon>
    </lineage>
</organism>
<comment type="caution">
    <text evidence="1">The sequence shown here is derived from an EMBL/GenBank/DDBJ whole genome shotgun (WGS) entry which is preliminary data.</text>
</comment>
<accession>A0A242MYD8</accession>
<sequence>MTDAPKDPLASLDEVLTTLQWLEEVVLTMEFDCDNPLSVKAALQATDAVIDKRMAAYRGHALVESTIAELKAECRANILAQVETANLRRGTRALH</sequence>
<dbReference type="RefSeq" id="WP_062174388.1">
    <property type="nucleotide sequence ID" value="NZ_NBTZ01000045.1"/>
</dbReference>
<reference evidence="1 2" key="1">
    <citation type="submission" date="2017-03" db="EMBL/GenBank/DDBJ databases">
        <title>Genome analysis of strain PAMC 26577.</title>
        <authorList>
            <person name="Oh H.-M."/>
            <person name="Yang J.-A."/>
        </authorList>
    </citation>
    <scope>NUCLEOTIDE SEQUENCE [LARGE SCALE GENOMIC DNA]</scope>
    <source>
        <strain evidence="1 2">PAMC 26577</strain>
    </source>
</reference>
<name>A0A242MYD8_CABSO</name>
<dbReference type="AlphaFoldDB" id="A0A242MYD8"/>
<evidence type="ECO:0000313" key="2">
    <source>
        <dbReference type="Proteomes" id="UP000195221"/>
    </source>
</evidence>
<proteinExistence type="predicted"/>
<dbReference type="EMBL" id="NBTZ01000045">
    <property type="protein sequence ID" value="OTP75906.1"/>
    <property type="molecule type" value="Genomic_DNA"/>
</dbReference>